<gene>
    <name evidence="2" type="ORF">QCA50_002345</name>
</gene>
<keyword evidence="1" id="KW-0175">Coiled coil</keyword>
<reference evidence="2 3" key="1">
    <citation type="submission" date="2022-09" db="EMBL/GenBank/DDBJ databases">
        <authorList>
            <person name="Palmer J.M."/>
        </authorList>
    </citation>
    <scope>NUCLEOTIDE SEQUENCE [LARGE SCALE GENOMIC DNA]</scope>
    <source>
        <strain evidence="2 3">DSM 7382</strain>
    </source>
</reference>
<organism evidence="2 3">
    <name type="scientific">Cerrena zonata</name>
    <dbReference type="NCBI Taxonomy" id="2478898"/>
    <lineage>
        <taxon>Eukaryota</taxon>
        <taxon>Fungi</taxon>
        <taxon>Dikarya</taxon>
        <taxon>Basidiomycota</taxon>
        <taxon>Agaricomycotina</taxon>
        <taxon>Agaricomycetes</taxon>
        <taxon>Polyporales</taxon>
        <taxon>Cerrenaceae</taxon>
        <taxon>Cerrena</taxon>
    </lineage>
</organism>
<name>A0AAW0GYT0_9APHY</name>
<keyword evidence="3" id="KW-1185">Reference proteome</keyword>
<sequence length="221" mass="25096">MRRAQSLRSHTTRSAAAAAAIVTDDLGVLRETPEHFGETDWQALYLQEKEGKERAIAERDEFKAKYNTLMSEYQVLRKDNQSNELLLDASQKENIKCMSDISRINDQLQKYERQLEHLAGPNWRINLDLPAMTSVQNTIMSSPIQGNTVIARRPAGPVDGQLDPASPEAAMAQVEKVRLMILGMEERLQMREEKLIQNIKKAEAEGIKFEESKKQVMATIK</sequence>
<dbReference type="Proteomes" id="UP001385951">
    <property type="component" value="Unassembled WGS sequence"/>
</dbReference>
<evidence type="ECO:0000313" key="3">
    <source>
        <dbReference type="Proteomes" id="UP001385951"/>
    </source>
</evidence>
<comment type="caution">
    <text evidence="2">The sequence shown here is derived from an EMBL/GenBank/DDBJ whole genome shotgun (WGS) entry which is preliminary data.</text>
</comment>
<evidence type="ECO:0000313" key="2">
    <source>
        <dbReference type="EMBL" id="KAK7695155.1"/>
    </source>
</evidence>
<accession>A0AAW0GYT0</accession>
<proteinExistence type="predicted"/>
<dbReference type="AlphaFoldDB" id="A0AAW0GYT0"/>
<dbReference type="EMBL" id="JASBNA010000002">
    <property type="protein sequence ID" value="KAK7695155.1"/>
    <property type="molecule type" value="Genomic_DNA"/>
</dbReference>
<evidence type="ECO:0000256" key="1">
    <source>
        <dbReference type="SAM" id="Coils"/>
    </source>
</evidence>
<protein>
    <submittedName>
        <fullName evidence="2">Uncharacterized protein</fullName>
    </submittedName>
</protein>
<feature type="coiled-coil region" evidence="1">
    <location>
        <begin position="52"/>
        <end position="79"/>
    </location>
</feature>